<protein>
    <submittedName>
        <fullName evidence="2">Uncharacterized protein</fullName>
    </submittedName>
</protein>
<name>A0E1L8_PARTE</name>
<keyword evidence="3" id="KW-1185">Reference proteome</keyword>
<dbReference type="KEGG" id="ptm:GSPATT00022355001"/>
<feature type="compositionally biased region" description="Low complexity" evidence="1">
    <location>
        <begin position="126"/>
        <end position="143"/>
    </location>
</feature>
<dbReference type="Proteomes" id="UP000000600">
    <property type="component" value="Unassembled WGS sequence"/>
</dbReference>
<sequence length="156" mass="18188">MSQLLKRFTKFFNDPLGLGGGGKKQLQQMQVDNLPGLELSLNINHRQIKYLNYQCLIDCDSNNLQSMQKTIFSEDEDQSATKLLMPDQKIDTRKKLYNKNNYCSCFKNNMFDDESEEILKPSSRTPPQQQQIKPPKPKPSQQKNQRIQRVLFEDSD</sequence>
<dbReference type="GeneID" id="5042367"/>
<accession>A0E1L8</accession>
<gene>
    <name evidence="2" type="ORF">GSPATT00022355001</name>
</gene>
<dbReference type="AlphaFoldDB" id="A0E1L8"/>
<organism evidence="2 3">
    <name type="scientific">Paramecium tetraurelia</name>
    <dbReference type="NCBI Taxonomy" id="5888"/>
    <lineage>
        <taxon>Eukaryota</taxon>
        <taxon>Sar</taxon>
        <taxon>Alveolata</taxon>
        <taxon>Ciliophora</taxon>
        <taxon>Intramacronucleata</taxon>
        <taxon>Oligohymenophorea</taxon>
        <taxon>Peniculida</taxon>
        <taxon>Parameciidae</taxon>
        <taxon>Paramecium</taxon>
    </lineage>
</organism>
<dbReference type="RefSeq" id="XP_001456582.1">
    <property type="nucleotide sequence ID" value="XM_001456545.1"/>
</dbReference>
<feature type="region of interest" description="Disordered" evidence="1">
    <location>
        <begin position="117"/>
        <end position="156"/>
    </location>
</feature>
<reference evidence="2 3" key="1">
    <citation type="journal article" date="2006" name="Nature">
        <title>Global trends of whole-genome duplications revealed by the ciliate Paramecium tetraurelia.</title>
        <authorList>
            <consortium name="Genoscope"/>
            <person name="Aury J.-M."/>
            <person name="Jaillon O."/>
            <person name="Duret L."/>
            <person name="Noel B."/>
            <person name="Jubin C."/>
            <person name="Porcel B.M."/>
            <person name="Segurens B."/>
            <person name="Daubin V."/>
            <person name="Anthouard V."/>
            <person name="Aiach N."/>
            <person name="Arnaiz O."/>
            <person name="Billaut A."/>
            <person name="Beisson J."/>
            <person name="Blanc I."/>
            <person name="Bouhouche K."/>
            <person name="Camara F."/>
            <person name="Duharcourt S."/>
            <person name="Guigo R."/>
            <person name="Gogendeau D."/>
            <person name="Katinka M."/>
            <person name="Keller A.-M."/>
            <person name="Kissmehl R."/>
            <person name="Klotz C."/>
            <person name="Koll F."/>
            <person name="Le Moue A."/>
            <person name="Lepere C."/>
            <person name="Malinsky S."/>
            <person name="Nowacki M."/>
            <person name="Nowak J.K."/>
            <person name="Plattner H."/>
            <person name="Poulain J."/>
            <person name="Ruiz F."/>
            <person name="Serrano V."/>
            <person name="Zagulski M."/>
            <person name="Dessen P."/>
            <person name="Betermier M."/>
            <person name="Weissenbach J."/>
            <person name="Scarpelli C."/>
            <person name="Schachter V."/>
            <person name="Sperling L."/>
            <person name="Meyer E."/>
            <person name="Cohen J."/>
            <person name="Wincker P."/>
        </authorList>
    </citation>
    <scope>NUCLEOTIDE SEQUENCE [LARGE SCALE GENOMIC DNA]</scope>
    <source>
        <strain evidence="2 3">Stock d4-2</strain>
    </source>
</reference>
<proteinExistence type="predicted"/>
<evidence type="ECO:0000313" key="3">
    <source>
        <dbReference type="Proteomes" id="UP000000600"/>
    </source>
</evidence>
<dbReference type="InParanoid" id="A0E1L8"/>
<evidence type="ECO:0000256" key="1">
    <source>
        <dbReference type="SAM" id="MobiDB-lite"/>
    </source>
</evidence>
<evidence type="ECO:0000313" key="2">
    <source>
        <dbReference type="EMBL" id="CAK89185.1"/>
    </source>
</evidence>
<dbReference type="HOGENOM" id="CLU_1690148_0_0_1"/>
<dbReference type="EMBL" id="CT868653">
    <property type="protein sequence ID" value="CAK89185.1"/>
    <property type="molecule type" value="Genomic_DNA"/>
</dbReference>